<geneLocation type="plasmid" evidence="2">
    <name>pAES3</name>
</geneLocation>
<keyword evidence="2" id="KW-0614">Plasmid</keyword>
<organism evidence="2">
    <name type="scientific">Paracoccus aestuarii</name>
    <dbReference type="NCBI Taxonomy" id="453842"/>
    <lineage>
        <taxon>Bacteria</taxon>
        <taxon>Pseudomonadati</taxon>
        <taxon>Pseudomonadota</taxon>
        <taxon>Alphaproteobacteria</taxon>
        <taxon>Rhodobacterales</taxon>
        <taxon>Paracoccaceae</taxon>
        <taxon>Paracoccus</taxon>
    </lineage>
</organism>
<dbReference type="RefSeq" id="WP_015060732.1">
    <property type="nucleotide sequence ID" value="NC_019273.1"/>
</dbReference>
<dbReference type="EMBL" id="JQ066766">
    <property type="protein sequence ID" value="AFD62197.1"/>
    <property type="molecule type" value="Genomic_DNA"/>
</dbReference>
<feature type="compositionally biased region" description="Basic residues" evidence="1">
    <location>
        <begin position="136"/>
        <end position="148"/>
    </location>
</feature>
<feature type="region of interest" description="Disordered" evidence="1">
    <location>
        <begin position="106"/>
        <end position="148"/>
    </location>
</feature>
<evidence type="ECO:0000313" key="2">
    <source>
        <dbReference type="EMBL" id="AFD62197.1"/>
    </source>
</evidence>
<name>H9BRS0_9RHOB</name>
<accession>H9BRS0</accession>
<evidence type="ECO:0000256" key="1">
    <source>
        <dbReference type="SAM" id="MobiDB-lite"/>
    </source>
</evidence>
<sequence length="148" mass="16882">MQYTAGQAAKATGKNVATITRAIKSGKVSAEKDASGSWRIDASELHRVFPLREQDLRKPQMQTDASPLQEQIESQAAGLEQELATLRERVAAQLELLEERAGQISDLREDRDRWRQQATNLLTDPRNNPKPEHPPKSKWWKIRRSRSE</sequence>
<proteinExistence type="predicted"/>
<dbReference type="OrthoDB" id="7909028at2"/>
<reference evidence="2" key="1">
    <citation type="journal article" date="2013" name="PLoS ONE">
        <title>Plasmids of Carotenoid-Producing Paracoccus spp. (Alphaproteobacteria) - Structure, Diversity and Evolution.</title>
        <authorList>
            <person name="Maj A."/>
            <person name="Dziewit L."/>
            <person name="Czarnecki J."/>
            <person name="Wlodarczyk M."/>
            <person name="Baj J."/>
            <person name="Skrzypczyk G."/>
            <person name="Giersz D."/>
            <person name="Bartosik D."/>
        </authorList>
    </citation>
    <scope>NUCLEOTIDE SEQUENCE</scope>
    <source>
        <strain evidence="2">DSM 19484</strain>
        <plasmid evidence="2">pAES3</plasmid>
    </source>
</reference>
<feature type="compositionally biased region" description="Basic and acidic residues" evidence="1">
    <location>
        <begin position="106"/>
        <end position="115"/>
    </location>
</feature>
<feature type="compositionally biased region" description="Polar residues" evidence="1">
    <location>
        <begin position="116"/>
        <end position="126"/>
    </location>
</feature>
<dbReference type="AlphaFoldDB" id="H9BRS0"/>
<protein>
    <submittedName>
        <fullName evidence="2">Putative site-specific recombinase</fullName>
    </submittedName>
</protein>